<reference evidence="8 9" key="2">
    <citation type="journal article" date="2016" name="J. Biotechnol.">
        <title>Complete genome sequence of Arthrobacter alpinus ERGS4:06, a yellow pigmented bacterium tolerant to cold and radiations isolated from Sikkim Himalaya.</title>
        <authorList>
            <person name="Kumar R."/>
            <person name="Singh D."/>
            <person name="Swarnkar M.K."/>
            <person name="Singh A.K."/>
            <person name="Kumar S."/>
        </authorList>
    </citation>
    <scope>NUCLEOTIDE SEQUENCE [LARGE SCALE GENOMIC DNA]</scope>
    <source>
        <strain evidence="8 9">ERGS4:06</strain>
    </source>
</reference>
<feature type="transmembrane region" description="Helical" evidence="6">
    <location>
        <begin position="228"/>
        <end position="253"/>
    </location>
</feature>
<dbReference type="OrthoDB" id="9777766at2"/>
<feature type="domain" description="ABC-2 type transporter transmembrane" evidence="7">
    <location>
        <begin position="22"/>
        <end position="381"/>
    </location>
</feature>
<dbReference type="InterPro" id="IPR013525">
    <property type="entry name" value="ABC2_TM"/>
</dbReference>
<evidence type="ECO:0000256" key="6">
    <source>
        <dbReference type="SAM" id="Phobius"/>
    </source>
</evidence>
<sequence>MARHNLGTVVQFEFIRTVKKQRFWIATLAIPVLLGIVFALVFASNSSTQQRSDEQKNQTLAFSYSDASGLIDPALAKAMGGTVEKDPGTAVERVRAGTLNAFFSFPTNIDKNPVSVYGADQGIFKNGTYDAVAKQLVVLSAAQKVGSAELTAAAQGNFTTELQTFKDGQISGGLETVVPPLLFLVLFYVVIILLANQMLASTLEEKENRVTEMILTTLNPTTLVVGKVISLFLVGAVQALVFASPMVLGYVFFRKQLAIPDFDLSNLQFQFLPMLIGGLLFVGGFILFTGVLVGIGAVMPTAKDASTVFAPVMIMMFIPFYIVTMVVSDPGSLIVQIFTFFPFTAPITAMLRNAFGSLSGASAAIVIVELFVFGFVALRVAVHLFRYGSIEYSRKLSLRTAFARKP</sequence>
<reference evidence="9" key="1">
    <citation type="submission" date="2015-11" db="EMBL/GenBank/DDBJ databases">
        <authorList>
            <person name="Kumar R."/>
            <person name="Singh D."/>
            <person name="Swarnkar M.K."/>
            <person name="Singh A.K."/>
            <person name="Kumar S."/>
        </authorList>
    </citation>
    <scope>NUCLEOTIDE SEQUENCE [LARGE SCALE GENOMIC DNA]</scope>
    <source>
        <strain evidence="9">ERGS4:06</strain>
    </source>
</reference>
<evidence type="ECO:0000256" key="1">
    <source>
        <dbReference type="ARBA" id="ARBA00004651"/>
    </source>
</evidence>
<name>A0A0S2M3X3_9MICC</name>
<feature type="transmembrane region" description="Helical" evidence="6">
    <location>
        <begin position="23"/>
        <end position="43"/>
    </location>
</feature>
<keyword evidence="3 6" id="KW-0812">Transmembrane</keyword>
<keyword evidence="2" id="KW-1003">Cell membrane</keyword>
<keyword evidence="4 6" id="KW-1133">Transmembrane helix</keyword>
<dbReference type="EMBL" id="CP013200">
    <property type="protein sequence ID" value="ALO68321.1"/>
    <property type="molecule type" value="Genomic_DNA"/>
</dbReference>
<feature type="transmembrane region" description="Helical" evidence="6">
    <location>
        <begin position="363"/>
        <end position="385"/>
    </location>
</feature>
<proteinExistence type="predicted"/>
<organism evidence="8 9">
    <name type="scientific">Arthrobacter alpinus</name>
    <dbReference type="NCBI Taxonomy" id="656366"/>
    <lineage>
        <taxon>Bacteria</taxon>
        <taxon>Bacillati</taxon>
        <taxon>Actinomycetota</taxon>
        <taxon>Actinomycetes</taxon>
        <taxon>Micrococcales</taxon>
        <taxon>Micrococcaceae</taxon>
        <taxon>Arthrobacter</taxon>
    </lineage>
</organism>
<evidence type="ECO:0000313" key="8">
    <source>
        <dbReference type="EMBL" id="ALO68321.1"/>
    </source>
</evidence>
<feature type="transmembrane region" description="Helical" evidence="6">
    <location>
        <begin position="181"/>
        <end position="200"/>
    </location>
</feature>
<protein>
    <submittedName>
        <fullName evidence="8">Sodium transporter</fullName>
    </submittedName>
</protein>
<dbReference type="PANTHER" id="PTHR30294">
    <property type="entry name" value="MEMBRANE COMPONENT OF ABC TRANSPORTER YHHJ-RELATED"/>
    <property type="match status" value="1"/>
</dbReference>
<accession>A0A0S2M3X3</accession>
<feature type="transmembrane region" description="Helical" evidence="6">
    <location>
        <begin position="333"/>
        <end position="351"/>
    </location>
</feature>
<evidence type="ECO:0000313" key="9">
    <source>
        <dbReference type="Proteomes" id="UP000059574"/>
    </source>
</evidence>
<keyword evidence="5 6" id="KW-0472">Membrane</keyword>
<evidence type="ECO:0000256" key="5">
    <source>
        <dbReference type="ARBA" id="ARBA00023136"/>
    </source>
</evidence>
<dbReference type="GO" id="GO:0005886">
    <property type="term" value="C:plasma membrane"/>
    <property type="evidence" value="ECO:0007669"/>
    <property type="project" value="UniProtKB-SubCell"/>
</dbReference>
<dbReference type="AlphaFoldDB" id="A0A0S2M3X3"/>
<evidence type="ECO:0000259" key="7">
    <source>
        <dbReference type="Pfam" id="PF12698"/>
    </source>
</evidence>
<dbReference type="Pfam" id="PF12698">
    <property type="entry name" value="ABC2_membrane_3"/>
    <property type="match status" value="1"/>
</dbReference>
<evidence type="ECO:0000256" key="3">
    <source>
        <dbReference type="ARBA" id="ARBA00022692"/>
    </source>
</evidence>
<dbReference type="Proteomes" id="UP000059574">
    <property type="component" value="Chromosome"/>
</dbReference>
<comment type="subcellular location">
    <subcellularLocation>
        <location evidence="1">Cell membrane</location>
        <topology evidence="1">Multi-pass membrane protein</topology>
    </subcellularLocation>
</comment>
<feature type="transmembrane region" description="Helical" evidence="6">
    <location>
        <begin position="274"/>
        <end position="299"/>
    </location>
</feature>
<dbReference type="InterPro" id="IPR051449">
    <property type="entry name" value="ABC-2_transporter_component"/>
</dbReference>
<feature type="transmembrane region" description="Helical" evidence="6">
    <location>
        <begin position="305"/>
        <end position="326"/>
    </location>
</feature>
<dbReference type="PANTHER" id="PTHR30294:SF29">
    <property type="entry name" value="MULTIDRUG ABC TRANSPORTER PERMEASE YBHS-RELATED"/>
    <property type="match status" value="1"/>
</dbReference>
<dbReference type="GO" id="GO:0140359">
    <property type="term" value="F:ABC-type transporter activity"/>
    <property type="evidence" value="ECO:0007669"/>
    <property type="project" value="InterPro"/>
</dbReference>
<gene>
    <name evidence="8" type="ORF">AS189_04430</name>
</gene>
<evidence type="ECO:0000256" key="4">
    <source>
        <dbReference type="ARBA" id="ARBA00022989"/>
    </source>
</evidence>
<evidence type="ECO:0000256" key="2">
    <source>
        <dbReference type="ARBA" id="ARBA00022475"/>
    </source>
</evidence>